<protein>
    <submittedName>
        <fullName evidence="1">Uncharacterized protein</fullName>
    </submittedName>
</protein>
<name>A0A7M2XII8_9NOCA</name>
<sequence length="109" mass="12470">MTTHERFWERPQAPKHPLIEPWEELPDDPNYPTFENADRLGVERHWHTLAVAKTDEWADVSATAVFVTDGLTGCRIEFGPWTLEPREARVLARSLLALADALEPEHQTA</sequence>
<organism evidence="1 2">
    <name type="scientific">Rhodococcus pyridinivorans</name>
    <dbReference type="NCBI Taxonomy" id="103816"/>
    <lineage>
        <taxon>Bacteria</taxon>
        <taxon>Bacillati</taxon>
        <taxon>Actinomycetota</taxon>
        <taxon>Actinomycetes</taxon>
        <taxon>Mycobacteriales</taxon>
        <taxon>Nocardiaceae</taxon>
        <taxon>Rhodococcus</taxon>
    </lineage>
</organism>
<accession>A0A7M2XII8</accession>
<gene>
    <name evidence="1" type="ORF">INP59_14785</name>
</gene>
<dbReference type="EMBL" id="CP063450">
    <property type="protein sequence ID" value="QOV97233.1"/>
    <property type="molecule type" value="Genomic_DNA"/>
</dbReference>
<dbReference type="Proteomes" id="UP000593818">
    <property type="component" value="Chromosome"/>
</dbReference>
<dbReference type="RefSeq" id="WP_193902263.1">
    <property type="nucleotide sequence ID" value="NZ_CP063450.1"/>
</dbReference>
<proteinExistence type="predicted"/>
<keyword evidence="2" id="KW-1185">Reference proteome</keyword>
<evidence type="ECO:0000313" key="1">
    <source>
        <dbReference type="EMBL" id="QOV97233.1"/>
    </source>
</evidence>
<reference evidence="1 2" key="1">
    <citation type="submission" date="2020-10" db="EMBL/GenBank/DDBJ databases">
        <title>Whole genome sequence of oil-degrading bacteria Rhodococcus pyridinivorans strain 5Ap.</title>
        <authorList>
            <person name="Akhremchuk A.E."/>
            <person name="Valentovich L.N."/>
            <person name="Charniauskaya M.I."/>
            <person name="Bukliarevich H.A."/>
            <person name="Titok M.A."/>
        </authorList>
    </citation>
    <scope>NUCLEOTIDE SEQUENCE [LARGE SCALE GENOMIC DNA]</scope>
    <source>
        <strain evidence="1 2">5Ap</strain>
    </source>
</reference>
<evidence type="ECO:0000313" key="2">
    <source>
        <dbReference type="Proteomes" id="UP000593818"/>
    </source>
</evidence>
<dbReference type="AlphaFoldDB" id="A0A7M2XII8"/>